<dbReference type="Proteomes" id="UP000677803">
    <property type="component" value="Unassembled WGS sequence"/>
</dbReference>
<evidence type="ECO:0000313" key="5">
    <source>
        <dbReference type="Proteomes" id="UP000677803"/>
    </source>
</evidence>
<keyword evidence="5" id="KW-1185">Reference proteome</keyword>
<feature type="domain" description="Ig-like" evidence="3">
    <location>
        <begin position="28"/>
        <end position="119"/>
    </location>
</feature>
<dbReference type="InterPro" id="IPR013783">
    <property type="entry name" value="Ig-like_fold"/>
</dbReference>
<dbReference type="SUPFAM" id="SSF48726">
    <property type="entry name" value="Immunoglobulin"/>
    <property type="match status" value="1"/>
</dbReference>
<keyword evidence="2" id="KW-0732">Signal</keyword>
<accession>A0A8S4C0L1</accession>
<dbReference type="PROSITE" id="PS50835">
    <property type="entry name" value="IG_LIKE"/>
    <property type="match status" value="1"/>
</dbReference>
<gene>
    <name evidence="4" type="ORF">MMEN_LOCUS22003</name>
</gene>
<dbReference type="SMART" id="SM00409">
    <property type="entry name" value="IG"/>
    <property type="match status" value="1"/>
</dbReference>
<name>A0A8S4C0L1_9TELE</name>
<dbReference type="InterPro" id="IPR007110">
    <property type="entry name" value="Ig-like_dom"/>
</dbReference>
<dbReference type="OrthoDB" id="9422899at2759"/>
<evidence type="ECO:0000313" key="4">
    <source>
        <dbReference type="EMBL" id="CAG6021814.1"/>
    </source>
</evidence>
<comment type="caution">
    <text evidence="4">The sequence shown here is derived from an EMBL/GenBank/DDBJ whole genome shotgun (WGS) entry which is preliminary data.</text>
</comment>
<sequence length="184" mass="20517">MSQRVLLIGFFLLSYSTQSQQEFTAECGQSISLKCPPVNGEHVDFLSLAWYKIDNDRNHGIIRKRADKTSPDMYDFPRPASFGENHSLFLPHIKPGDAGTYECTINANVGGQNKKGRVLLIVHECVNRTEPTVAADTLTTRSNQLQPGQVEDLPVMRTVMGYVVVAVAKIILSLISIRVIHIMF</sequence>
<dbReference type="InterPro" id="IPR036179">
    <property type="entry name" value="Ig-like_dom_sf"/>
</dbReference>
<evidence type="ECO:0000256" key="1">
    <source>
        <dbReference type="SAM" id="Phobius"/>
    </source>
</evidence>
<dbReference type="EMBL" id="CAJRST010041110">
    <property type="protein sequence ID" value="CAG6021814.1"/>
    <property type="molecule type" value="Genomic_DNA"/>
</dbReference>
<feature type="chain" id="PRO_5035876707" evidence="2">
    <location>
        <begin position="20"/>
        <end position="184"/>
    </location>
</feature>
<evidence type="ECO:0000259" key="3">
    <source>
        <dbReference type="PROSITE" id="PS50835"/>
    </source>
</evidence>
<dbReference type="PANTHER" id="PTHR15193:SF2">
    <property type="match status" value="1"/>
</dbReference>
<dbReference type="InterPro" id="IPR003599">
    <property type="entry name" value="Ig_sub"/>
</dbReference>
<organism evidence="4 5">
    <name type="scientific">Menidia menidia</name>
    <name type="common">Atlantic silverside</name>
    <dbReference type="NCBI Taxonomy" id="238744"/>
    <lineage>
        <taxon>Eukaryota</taxon>
        <taxon>Metazoa</taxon>
        <taxon>Chordata</taxon>
        <taxon>Craniata</taxon>
        <taxon>Vertebrata</taxon>
        <taxon>Euteleostomi</taxon>
        <taxon>Actinopterygii</taxon>
        <taxon>Neopterygii</taxon>
        <taxon>Teleostei</taxon>
        <taxon>Neoteleostei</taxon>
        <taxon>Acanthomorphata</taxon>
        <taxon>Ovalentaria</taxon>
        <taxon>Atherinomorphae</taxon>
        <taxon>Atheriniformes</taxon>
        <taxon>Atherinopsidae</taxon>
        <taxon>Menidiinae</taxon>
        <taxon>Menidia</taxon>
    </lineage>
</organism>
<keyword evidence="1" id="KW-1133">Transmembrane helix</keyword>
<evidence type="ECO:0000256" key="2">
    <source>
        <dbReference type="SAM" id="SignalP"/>
    </source>
</evidence>
<dbReference type="PANTHER" id="PTHR15193">
    <property type="entry name" value="CD83 ANTIGEN"/>
    <property type="match status" value="1"/>
</dbReference>
<keyword evidence="1" id="KW-0472">Membrane</keyword>
<feature type="transmembrane region" description="Helical" evidence="1">
    <location>
        <begin position="159"/>
        <end position="180"/>
    </location>
</feature>
<dbReference type="Gene3D" id="2.60.40.10">
    <property type="entry name" value="Immunoglobulins"/>
    <property type="match status" value="1"/>
</dbReference>
<keyword evidence="1" id="KW-0812">Transmembrane</keyword>
<proteinExistence type="predicted"/>
<dbReference type="Pfam" id="PF07686">
    <property type="entry name" value="V-set"/>
    <property type="match status" value="1"/>
</dbReference>
<dbReference type="AlphaFoldDB" id="A0A8S4C0L1"/>
<feature type="signal peptide" evidence="2">
    <location>
        <begin position="1"/>
        <end position="19"/>
    </location>
</feature>
<protein>
    <submittedName>
        <fullName evidence="4">(Atlantic silverside) hypothetical protein</fullName>
    </submittedName>
</protein>
<dbReference type="InterPro" id="IPR013106">
    <property type="entry name" value="Ig_V-set"/>
</dbReference>
<reference evidence="4" key="1">
    <citation type="submission" date="2021-05" db="EMBL/GenBank/DDBJ databases">
        <authorList>
            <person name="Tigano A."/>
        </authorList>
    </citation>
    <scope>NUCLEOTIDE SEQUENCE</scope>
</reference>